<dbReference type="InterPro" id="IPR012337">
    <property type="entry name" value="RNaseH-like_sf"/>
</dbReference>
<keyword evidence="1" id="KW-0540">Nuclease</keyword>
<dbReference type="EMBL" id="AVPE01000012">
    <property type="protein sequence ID" value="KGX90925.1"/>
    <property type="molecule type" value="Genomic_DNA"/>
</dbReference>
<organism evidence="5 6">
    <name type="scientific">Pontibacillus halophilus JSM 076056 = DSM 19796</name>
    <dbReference type="NCBI Taxonomy" id="1385510"/>
    <lineage>
        <taxon>Bacteria</taxon>
        <taxon>Bacillati</taxon>
        <taxon>Bacillota</taxon>
        <taxon>Bacilli</taxon>
        <taxon>Bacillales</taxon>
        <taxon>Bacillaceae</taxon>
        <taxon>Pontibacillus</taxon>
    </lineage>
</organism>
<dbReference type="STRING" id="1385510.GCA_000425205_02788"/>
<dbReference type="GO" id="GO:0045004">
    <property type="term" value="P:DNA replication proofreading"/>
    <property type="evidence" value="ECO:0007669"/>
    <property type="project" value="TreeGrafter"/>
</dbReference>
<dbReference type="SUPFAM" id="SSF53098">
    <property type="entry name" value="Ribonuclease H-like"/>
    <property type="match status" value="1"/>
</dbReference>
<dbReference type="GO" id="GO:0005829">
    <property type="term" value="C:cytosol"/>
    <property type="evidence" value="ECO:0007669"/>
    <property type="project" value="TreeGrafter"/>
</dbReference>
<accession>A0A0A5GIG2</accession>
<dbReference type="GO" id="GO:0008408">
    <property type="term" value="F:3'-5' exonuclease activity"/>
    <property type="evidence" value="ECO:0007669"/>
    <property type="project" value="TreeGrafter"/>
</dbReference>
<evidence type="ECO:0000256" key="1">
    <source>
        <dbReference type="ARBA" id="ARBA00022722"/>
    </source>
</evidence>
<sequence>MLPIDLEILKYIFFEKHIYAHKIKPYLQGSQYELTSNQIQSFEQDSSMLDVPLSEVPFTIFDLETTGLLPEVGHEIISIGAVKITGTDAEVGEGFHQQVRPIRPVTKLTLELTGLDEQDLNQSPPFIEGLSNFLTFSENSIWVAHPARFDLNFLQVMLKRWKLPSLAPLSLDTHAVAKALYPEENHQLDALIQRFGIQQLVRHFALNDAIMTAELLTHLIAELQNRGIHTIRDIYTHLYEK</sequence>
<dbReference type="PANTHER" id="PTHR30231:SF41">
    <property type="entry name" value="DNA POLYMERASE III SUBUNIT EPSILON"/>
    <property type="match status" value="1"/>
</dbReference>
<name>A0A0A5GIG2_9BACI</name>
<evidence type="ECO:0000259" key="4">
    <source>
        <dbReference type="SMART" id="SM00479"/>
    </source>
</evidence>
<dbReference type="PANTHER" id="PTHR30231">
    <property type="entry name" value="DNA POLYMERASE III SUBUNIT EPSILON"/>
    <property type="match status" value="1"/>
</dbReference>
<dbReference type="eggNOG" id="COG2176">
    <property type="taxonomic scope" value="Bacteria"/>
</dbReference>
<keyword evidence="3" id="KW-0269">Exonuclease</keyword>
<feature type="domain" description="Exonuclease" evidence="4">
    <location>
        <begin position="57"/>
        <end position="225"/>
    </location>
</feature>
<protein>
    <submittedName>
        <fullName evidence="5">DNA polymerase III subunit epsilon</fullName>
    </submittedName>
</protein>
<evidence type="ECO:0000256" key="2">
    <source>
        <dbReference type="ARBA" id="ARBA00022801"/>
    </source>
</evidence>
<evidence type="ECO:0000313" key="5">
    <source>
        <dbReference type="EMBL" id="KGX90925.1"/>
    </source>
</evidence>
<dbReference type="OrthoDB" id="9804290at2"/>
<dbReference type="Pfam" id="PF00929">
    <property type="entry name" value="RNase_T"/>
    <property type="match status" value="1"/>
</dbReference>
<dbReference type="AlphaFoldDB" id="A0A0A5GIG2"/>
<keyword evidence="2" id="KW-0378">Hydrolase</keyword>
<reference evidence="5 6" key="1">
    <citation type="submission" date="2013-08" db="EMBL/GenBank/DDBJ databases">
        <authorList>
            <person name="Huang J."/>
            <person name="Wang G."/>
        </authorList>
    </citation>
    <scope>NUCLEOTIDE SEQUENCE [LARGE SCALE GENOMIC DNA]</scope>
    <source>
        <strain evidence="5 6">JSM 076056</strain>
    </source>
</reference>
<evidence type="ECO:0000313" key="6">
    <source>
        <dbReference type="Proteomes" id="UP000030528"/>
    </source>
</evidence>
<dbReference type="GO" id="GO:0003887">
    <property type="term" value="F:DNA-directed DNA polymerase activity"/>
    <property type="evidence" value="ECO:0007669"/>
    <property type="project" value="InterPro"/>
</dbReference>
<dbReference type="GO" id="GO:0003677">
    <property type="term" value="F:DNA binding"/>
    <property type="evidence" value="ECO:0007669"/>
    <property type="project" value="InterPro"/>
</dbReference>
<dbReference type="NCBIfam" id="TIGR00573">
    <property type="entry name" value="dnaq"/>
    <property type="match status" value="1"/>
</dbReference>
<dbReference type="Gene3D" id="3.30.420.10">
    <property type="entry name" value="Ribonuclease H-like superfamily/Ribonuclease H"/>
    <property type="match status" value="1"/>
</dbReference>
<dbReference type="InterPro" id="IPR036397">
    <property type="entry name" value="RNaseH_sf"/>
</dbReference>
<keyword evidence="6" id="KW-1185">Reference proteome</keyword>
<comment type="caution">
    <text evidence="5">The sequence shown here is derived from an EMBL/GenBank/DDBJ whole genome shotgun (WGS) entry which is preliminary data.</text>
</comment>
<evidence type="ECO:0000256" key="3">
    <source>
        <dbReference type="ARBA" id="ARBA00022839"/>
    </source>
</evidence>
<dbReference type="SMART" id="SM00479">
    <property type="entry name" value="EXOIII"/>
    <property type="match status" value="1"/>
</dbReference>
<dbReference type="InterPro" id="IPR013520">
    <property type="entry name" value="Ribonucl_H"/>
</dbReference>
<proteinExistence type="predicted"/>
<dbReference type="Proteomes" id="UP000030528">
    <property type="component" value="Unassembled WGS sequence"/>
</dbReference>
<gene>
    <name evidence="5" type="ORF">N781_06035</name>
</gene>
<dbReference type="FunFam" id="3.30.420.10:FF:000045">
    <property type="entry name" value="3'-5' exonuclease DinG"/>
    <property type="match status" value="1"/>
</dbReference>
<dbReference type="InterPro" id="IPR006054">
    <property type="entry name" value="DnaQ"/>
</dbReference>
<dbReference type="CDD" id="cd06127">
    <property type="entry name" value="DEDDh"/>
    <property type="match status" value="1"/>
</dbReference>